<gene>
    <name evidence="2" type="ORF">GCM10007971_32660</name>
</gene>
<keyword evidence="3" id="KW-1185">Reference proteome</keyword>
<dbReference type="RefSeq" id="WP_229782759.1">
    <property type="nucleotide sequence ID" value="NZ_BMOS01000031.1"/>
</dbReference>
<dbReference type="Pfam" id="PF06114">
    <property type="entry name" value="Peptidase_M78"/>
    <property type="match status" value="1"/>
</dbReference>
<organism evidence="2 3">
    <name type="scientific">Oceanobacillus indicireducens</name>
    <dbReference type="NCBI Taxonomy" id="1004261"/>
    <lineage>
        <taxon>Bacteria</taxon>
        <taxon>Bacillati</taxon>
        <taxon>Bacillota</taxon>
        <taxon>Bacilli</taxon>
        <taxon>Bacillales</taxon>
        <taxon>Bacillaceae</taxon>
        <taxon>Oceanobacillus</taxon>
    </lineage>
</organism>
<evidence type="ECO:0000313" key="3">
    <source>
        <dbReference type="Proteomes" id="UP000624041"/>
    </source>
</evidence>
<dbReference type="Proteomes" id="UP000624041">
    <property type="component" value="Unassembled WGS sequence"/>
</dbReference>
<evidence type="ECO:0000259" key="1">
    <source>
        <dbReference type="Pfam" id="PF06114"/>
    </source>
</evidence>
<reference evidence="2" key="2">
    <citation type="submission" date="2020-09" db="EMBL/GenBank/DDBJ databases">
        <authorList>
            <person name="Sun Q."/>
            <person name="Ohkuma M."/>
        </authorList>
    </citation>
    <scope>NUCLEOTIDE SEQUENCE</scope>
    <source>
        <strain evidence="2">JCM 17251</strain>
    </source>
</reference>
<dbReference type="EMBL" id="BMOS01000031">
    <property type="protein sequence ID" value="GGN64602.1"/>
    <property type="molecule type" value="Genomic_DNA"/>
</dbReference>
<protein>
    <recommendedName>
        <fullName evidence="1">IrrE N-terminal-like domain-containing protein</fullName>
    </recommendedName>
</protein>
<accession>A0A918D4U9</accession>
<dbReference type="InterPro" id="IPR010359">
    <property type="entry name" value="IrrE_HExxH"/>
</dbReference>
<comment type="caution">
    <text evidence="2">The sequence shown here is derived from an EMBL/GenBank/DDBJ whole genome shotgun (WGS) entry which is preliminary data.</text>
</comment>
<name>A0A918D4U9_9BACI</name>
<feature type="domain" description="IrrE N-terminal-like" evidence="1">
    <location>
        <begin position="30"/>
        <end position="133"/>
    </location>
</feature>
<sequence>MYTHLEDYIRDLLKSISIQNPSDLNIENIANRMHLIVTYKKKAFRHDNEIVLQPGTKQQEWRLFAHELCHYLRHYGNQLLMHKLFIDLQEYQANYFTYHFCVPTFMLDQLKEVTVDVIMNLFNVEHEFAFRRLEMYHSKTFERKMISARAYS</sequence>
<evidence type="ECO:0000313" key="2">
    <source>
        <dbReference type="EMBL" id="GGN64602.1"/>
    </source>
</evidence>
<reference evidence="2" key="1">
    <citation type="journal article" date="2014" name="Int. J. Syst. Evol. Microbiol.">
        <title>Complete genome sequence of Corynebacterium casei LMG S-19264T (=DSM 44701T), isolated from a smear-ripened cheese.</title>
        <authorList>
            <consortium name="US DOE Joint Genome Institute (JGI-PGF)"/>
            <person name="Walter F."/>
            <person name="Albersmeier A."/>
            <person name="Kalinowski J."/>
            <person name="Ruckert C."/>
        </authorList>
    </citation>
    <scope>NUCLEOTIDE SEQUENCE</scope>
    <source>
        <strain evidence="2">JCM 17251</strain>
    </source>
</reference>
<proteinExistence type="predicted"/>
<dbReference type="AlphaFoldDB" id="A0A918D4U9"/>